<organism evidence="2 3">
    <name type="scientific">Zizania palustris</name>
    <name type="common">Northern wild rice</name>
    <dbReference type="NCBI Taxonomy" id="103762"/>
    <lineage>
        <taxon>Eukaryota</taxon>
        <taxon>Viridiplantae</taxon>
        <taxon>Streptophyta</taxon>
        <taxon>Embryophyta</taxon>
        <taxon>Tracheophyta</taxon>
        <taxon>Spermatophyta</taxon>
        <taxon>Magnoliopsida</taxon>
        <taxon>Liliopsida</taxon>
        <taxon>Poales</taxon>
        <taxon>Poaceae</taxon>
        <taxon>BOP clade</taxon>
        <taxon>Oryzoideae</taxon>
        <taxon>Oryzeae</taxon>
        <taxon>Zizaniinae</taxon>
        <taxon>Zizania</taxon>
    </lineage>
</organism>
<accession>A0A8J5T4U5</accession>
<evidence type="ECO:0000313" key="3">
    <source>
        <dbReference type="Proteomes" id="UP000729402"/>
    </source>
</evidence>
<reference evidence="2" key="1">
    <citation type="journal article" date="2021" name="bioRxiv">
        <title>Whole Genome Assembly and Annotation of Northern Wild Rice, Zizania palustris L., Supports a Whole Genome Duplication in the Zizania Genus.</title>
        <authorList>
            <person name="Haas M."/>
            <person name="Kono T."/>
            <person name="Macchietto M."/>
            <person name="Millas R."/>
            <person name="McGilp L."/>
            <person name="Shao M."/>
            <person name="Duquette J."/>
            <person name="Hirsch C.N."/>
            <person name="Kimball J."/>
        </authorList>
    </citation>
    <scope>NUCLEOTIDE SEQUENCE</scope>
    <source>
        <tissue evidence="2">Fresh leaf tissue</tissue>
    </source>
</reference>
<sequence>MNNLSVSIYMKLPFMVTAVVIRKGKNCVFTRTKPSGILPIRIREKKRKQAISQGCGWLSRLPRYKYQSYRRASAQEIATSSVQSSPSRRGAAGFECLAREREPSFCLLPSPSSVRFAIQTKAAAADTRVREREREREREENPSGERERERPAATRYR</sequence>
<reference evidence="2" key="2">
    <citation type="submission" date="2021-02" db="EMBL/GenBank/DDBJ databases">
        <authorList>
            <person name="Kimball J.A."/>
            <person name="Haas M.W."/>
            <person name="Macchietto M."/>
            <person name="Kono T."/>
            <person name="Duquette J."/>
            <person name="Shao M."/>
        </authorList>
    </citation>
    <scope>NUCLEOTIDE SEQUENCE</scope>
    <source>
        <tissue evidence="2">Fresh leaf tissue</tissue>
    </source>
</reference>
<name>A0A8J5T4U5_ZIZPA</name>
<feature type="region of interest" description="Disordered" evidence="1">
    <location>
        <begin position="120"/>
        <end position="157"/>
    </location>
</feature>
<feature type="compositionally biased region" description="Basic and acidic residues" evidence="1">
    <location>
        <begin position="127"/>
        <end position="157"/>
    </location>
</feature>
<dbReference type="AlphaFoldDB" id="A0A8J5T4U5"/>
<protein>
    <submittedName>
        <fullName evidence="2">Uncharacterized protein</fullName>
    </submittedName>
</protein>
<gene>
    <name evidence="2" type="ORF">GUJ93_ZPchr0007g3125</name>
</gene>
<dbReference type="Proteomes" id="UP000729402">
    <property type="component" value="Unassembled WGS sequence"/>
</dbReference>
<evidence type="ECO:0000313" key="2">
    <source>
        <dbReference type="EMBL" id="KAG8079407.1"/>
    </source>
</evidence>
<comment type="caution">
    <text evidence="2">The sequence shown here is derived from an EMBL/GenBank/DDBJ whole genome shotgun (WGS) entry which is preliminary data.</text>
</comment>
<keyword evidence="3" id="KW-1185">Reference proteome</keyword>
<dbReference type="EMBL" id="JAAALK010000282">
    <property type="protein sequence ID" value="KAG8079407.1"/>
    <property type="molecule type" value="Genomic_DNA"/>
</dbReference>
<proteinExistence type="predicted"/>
<evidence type="ECO:0000256" key="1">
    <source>
        <dbReference type="SAM" id="MobiDB-lite"/>
    </source>
</evidence>